<dbReference type="Gene3D" id="3.40.50.1000">
    <property type="entry name" value="HAD superfamily/HAD-like"/>
    <property type="match status" value="1"/>
</dbReference>
<keyword evidence="6" id="KW-1185">Reference proteome</keyword>
<dbReference type="PANTHER" id="PTHR46470">
    <property type="entry name" value="N-ACYLNEURAMINATE-9-PHOSPHATASE"/>
    <property type="match status" value="1"/>
</dbReference>
<evidence type="ECO:0000313" key="6">
    <source>
        <dbReference type="Proteomes" id="UP000269198"/>
    </source>
</evidence>
<dbReference type="NCBIfam" id="TIGR01549">
    <property type="entry name" value="HAD-SF-IA-v1"/>
    <property type="match status" value="1"/>
</dbReference>
<keyword evidence="3" id="KW-0460">Magnesium</keyword>
<accession>A0A3N0E1W9</accession>
<dbReference type="InterPro" id="IPR036412">
    <property type="entry name" value="HAD-like_sf"/>
</dbReference>
<sequence>MPDPTAPAAIFFDLDDTLLDDHAASSAGLRTIMERLGHPEFTAARRLWDIQTDISLNAFIAGRLTLEEQRRERVRALASQAGHPHIGDEQCDQLYNAYLEAHRAAWKTFPDVVPTLTQLTSTGVPLGIITNGVQAIQQDKLATLDIAHHFQVLVCADTAGAGKPDPRIFHTACERLGLTPRQCWHVGDQLHADALGAVAAGARPILLDRHGTNHDQADIPTIGRLDELVAMTTGAAAPRPHLTQTHNIHDPAAPPANNPMPANMAWHATPDGHPGPDPR</sequence>
<dbReference type="InterPro" id="IPR023214">
    <property type="entry name" value="HAD_sf"/>
</dbReference>
<evidence type="ECO:0000256" key="2">
    <source>
        <dbReference type="ARBA" id="ARBA00022801"/>
    </source>
</evidence>
<reference evidence="5 6" key="1">
    <citation type="submission" date="2018-11" db="EMBL/GenBank/DDBJ databases">
        <title>The genome draft of YIM 96095.</title>
        <authorList>
            <person name="Tang S.-K."/>
            <person name="Chunyu W.-X."/>
            <person name="Feng Y.-Z."/>
        </authorList>
    </citation>
    <scope>NUCLEOTIDE SEQUENCE [LARGE SCALE GENOMIC DNA]</scope>
    <source>
        <strain evidence="5 6">YIM 96095</strain>
    </source>
</reference>
<evidence type="ECO:0000313" key="5">
    <source>
        <dbReference type="EMBL" id="RNL81809.1"/>
    </source>
</evidence>
<dbReference type="RefSeq" id="WP_123203187.1">
    <property type="nucleotide sequence ID" value="NZ_RJMB01000029.1"/>
</dbReference>
<dbReference type="SFLD" id="SFLDS00003">
    <property type="entry name" value="Haloacid_Dehalogenase"/>
    <property type="match status" value="1"/>
</dbReference>
<organism evidence="5 6">
    <name type="scientific">Halostreptopolyspora alba</name>
    <dbReference type="NCBI Taxonomy" id="2487137"/>
    <lineage>
        <taxon>Bacteria</taxon>
        <taxon>Bacillati</taxon>
        <taxon>Actinomycetota</taxon>
        <taxon>Actinomycetes</taxon>
        <taxon>Streptosporangiales</taxon>
        <taxon>Nocardiopsidaceae</taxon>
        <taxon>Halostreptopolyspora</taxon>
    </lineage>
</organism>
<dbReference type="InterPro" id="IPR051400">
    <property type="entry name" value="HAD-like_hydrolase"/>
</dbReference>
<dbReference type="SFLD" id="SFLDG01135">
    <property type="entry name" value="C1.5.6:_HAD__Beta-PGM__Phospha"/>
    <property type="match status" value="1"/>
</dbReference>
<dbReference type="SUPFAM" id="SSF56784">
    <property type="entry name" value="HAD-like"/>
    <property type="match status" value="1"/>
</dbReference>
<dbReference type="Proteomes" id="UP000269198">
    <property type="component" value="Unassembled WGS sequence"/>
</dbReference>
<protein>
    <submittedName>
        <fullName evidence="5">HAD family hydrolase</fullName>
    </submittedName>
</protein>
<dbReference type="Gene3D" id="1.20.120.1600">
    <property type="match status" value="1"/>
</dbReference>
<dbReference type="Pfam" id="PF00702">
    <property type="entry name" value="Hydrolase"/>
    <property type="match status" value="1"/>
</dbReference>
<comment type="cofactor">
    <cofactor evidence="1">
        <name>Mg(2+)</name>
        <dbReference type="ChEBI" id="CHEBI:18420"/>
    </cofactor>
</comment>
<dbReference type="InterPro" id="IPR006439">
    <property type="entry name" value="HAD-SF_hydro_IA"/>
</dbReference>
<gene>
    <name evidence="5" type="ORF">EFW17_21195</name>
</gene>
<dbReference type="GO" id="GO:0016787">
    <property type="term" value="F:hydrolase activity"/>
    <property type="evidence" value="ECO:0007669"/>
    <property type="project" value="UniProtKB-KW"/>
</dbReference>
<feature type="region of interest" description="Disordered" evidence="4">
    <location>
        <begin position="252"/>
        <end position="279"/>
    </location>
</feature>
<evidence type="ECO:0000256" key="4">
    <source>
        <dbReference type="SAM" id="MobiDB-lite"/>
    </source>
</evidence>
<dbReference type="NCBIfam" id="TIGR01509">
    <property type="entry name" value="HAD-SF-IA-v3"/>
    <property type="match status" value="1"/>
</dbReference>
<comment type="caution">
    <text evidence="5">The sequence shown here is derived from an EMBL/GenBank/DDBJ whole genome shotgun (WGS) entry which is preliminary data.</text>
</comment>
<evidence type="ECO:0000256" key="3">
    <source>
        <dbReference type="ARBA" id="ARBA00022842"/>
    </source>
</evidence>
<dbReference type="OrthoDB" id="3680851at2"/>
<evidence type="ECO:0000256" key="1">
    <source>
        <dbReference type="ARBA" id="ARBA00001946"/>
    </source>
</evidence>
<keyword evidence="2 5" id="KW-0378">Hydrolase</keyword>
<name>A0A3N0E1W9_9ACTN</name>
<proteinExistence type="predicted"/>
<dbReference type="GO" id="GO:0044281">
    <property type="term" value="P:small molecule metabolic process"/>
    <property type="evidence" value="ECO:0007669"/>
    <property type="project" value="UniProtKB-ARBA"/>
</dbReference>
<dbReference type="PRINTS" id="PR00413">
    <property type="entry name" value="HADHALOGNASE"/>
</dbReference>
<dbReference type="AlphaFoldDB" id="A0A3N0E1W9"/>
<dbReference type="PANTHER" id="PTHR46470:SF4">
    <property type="entry name" value="5-AMINO-6-(5-PHOSPHO-D-RIBITYLAMINO)URACIL PHOSPHATASE YIGB"/>
    <property type="match status" value="1"/>
</dbReference>
<dbReference type="EMBL" id="RJMB01000029">
    <property type="protein sequence ID" value="RNL81809.1"/>
    <property type="molecule type" value="Genomic_DNA"/>
</dbReference>
<dbReference type="SFLD" id="SFLDG01129">
    <property type="entry name" value="C1.5:_HAD__Beta-PGM__Phosphata"/>
    <property type="match status" value="1"/>
</dbReference>